<reference evidence="2 3" key="1">
    <citation type="submission" date="2018-12" db="EMBL/GenBank/DDBJ databases">
        <title>Draft genome sequence of Xylaria grammica IHI A82.</title>
        <authorList>
            <person name="Buettner E."/>
            <person name="Kellner H."/>
        </authorList>
    </citation>
    <scope>NUCLEOTIDE SEQUENCE [LARGE SCALE GENOMIC DNA]</scope>
    <source>
        <strain evidence="2 3">IHI A82</strain>
    </source>
</reference>
<accession>A0A439CWB7</accession>
<dbReference type="AlphaFoldDB" id="A0A439CWB7"/>
<protein>
    <submittedName>
        <fullName evidence="2">Uncharacterized protein</fullName>
    </submittedName>
</protein>
<gene>
    <name evidence="2" type="ORF">EKO27_g8579</name>
</gene>
<comment type="caution">
    <text evidence="2">The sequence shown here is derived from an EMBL/GenBank/DDBJ whole genome shotgun (WGS) entry which is preliminary data.</text>
</comment>
<feature type="region of interest" description="Disordered" evidence="1">
    <location>
        <begin position="81"/>
        <end position="102"/>
    </location>
</feature>
<dbReference type="EMBL" id="RYZI01000329">
    <property type="protein sequence ID" value="RWA06519.1"/>
    <property type="molecule type" value="Genomic_DNA"/>
</dbReference>
<evidence type="ECO:0000313" key="2">
    <source>
        <dbReference type="EMBL" id="RWA06519.1"/>
    </source>
</evidence>
<evidence type="ECO:0000256" key="1">
    <source>
        <dbReference type="SAM" id="MobiDB-lite"/>
    </source>
</evidence>
<evidence type="ECO:0000313" key="3">
    <source>
        <dbReference type="Proteomes" id="UP000286045"/>
    </source>
</evidence>
<proteinExistence type="predicted"/>
<feature type="compositionally biased region" description="Basic and acidic residues" evidence="1">
    <location>
        <begin position="81"/>
        <end position="97"/>
    </location>
</feature>
<dbReference type="Proteomes" id="UP000286045">
    <property type="component" value="Unassembled WGS sequence"/>
</dbReference>
<name>A0A439CWB7_9PEZI</name>
<sequence>MGRNDYHDEDVYDSRPYHAAIYMSDEEGEDDDICVWEDGPDLSDYDNVDECLNRHVRKVGVSPKRKLKLVNEYLDSLKINEETEIPEKTSEKGETERPQTAQATTLPKTTGEIGLRVADIPISDIDPKTGNLTPEAFRAREVQYALSTARRSLTHASQFLLKLEARTGRATKEGIRQTLDATVDDMHYDFSACGSDGGPPDADHKSEIDEIKHLSNDLYNRVYLLDRHFRRLAQSTQDAEAAIKILSEPDVREWIKVELATNHLAAEETCFYTAQELAW</sequence>
<keyword evidence="3" id="KW-1185">Reference proteome</keyword>
<feature type="non-terminal residue" evidence="2">
    <location>
        <position position="279"/>
    </location>
</feature>
<organism evidence="2 3">
    <name type="scientific">Xylaria grammica</name>
    <dbReference type="NCBI Taxonomy" id="363999"/>
    <lineage>
        <taxon>Eukaryota</taxon>
        <taxon>Fungi</taxon>
        <taxon>Dikarya</taxon>
        <taxon>Ascomycota</taxon>
        <taxon>Pezizomycotina</taxon>
        <taxon>Sordariomycetes</taxon>
        <taxon>Xylariomycetidae</taxon>
        <taxon>Xylariales</taxon>
        <taxon>Xylariaceae</taxon>
        <taxon>Xylaria</taxon>
    </lineage>
</organism>